<evidence type="ECO:0000313" key="3">
    <source>
        <dbReference type="Proteomes" id="UP000320839"/>
    </source>
</evidence>
<dbReference type="RefSeq" id="WP_145455374.1">
    <property type="nucleotide sequence ID" value="NZ_CP036317.1"/>
</dbReference>
<organism evidence="2 3">
    <name type="scientific">Gimesia panareensis</name>
    <dbReference type="NCBI Taxonomy" id="2527978"/>
    <lineage>
        <taxon>Bacteria</taxon>
        <taxon>Pseudomonadati</taxon>
        <taxon>Planctomycetota</taxon>
        <taxon>Planctomycetia</taxon>
        <taxon>Planctomycetales</taxon>
        <taxon>Planctomycetaceae</taxon>
        <taxon>Gimesia</taxon>
    </lineage>
</organism>
<evidence type="ECO:0000313" key="2">
    <source>
        <dbReference type="EMBL" id="QDV17310.1"/>
    </source>
</evidence>
<evidence type="ECO:0008006" key="4">
    <source>
        <dbReference type="Google" id="ProtNLM"/>
    </source>
</evidence>
<protein>
    <recommendedName>
        <fullName evidence="4">Carboxypeptidase regulatory-like domain-containing protein</fullName>
    </recommendedName>
</protein>
<feature type="region of interest" description="Disordered" evidence="1">
    <location>
        <begin position="138"/>
        <end position="158"/>
    </location>
</feature>
<dbReference type="AlphaFoldDB" id="A0A518FLW2"/>
<gene>
    <name evidence="2" type="ORF">Pan153_19450</name>
</gene>
<dbReference type="Gene3D" id="2.60.40.3330">
    <property type="match status" value="1"/>
</dbReference>
<dbReference type="EMBL" id="CP036317">
    <property type="protein sequence ID" value="QDV17310.1"/>
    <property type="molecule type" value="Genomic_DNA"/>
</dbReference>
<name>A0A518FLW2_9PLAN</name>
<dbReference type="InterPro" id="IPR038479">
    <property type="entry name" value="Transthyretin-like_sf"/>
</dbReference>
<dbReference type="Proteomes" id="UP000320839">
    <property type="component" value="Chromosome"/>
</dbReference>
<evidence type="ECO:0000256" key="1">
    <source>
        <dbReference type="SAM" id="MobiDB-lite"/>
    </source>
</evidence>
<reference evidence="2 3" key="1">
    <citation type="submission" date="2019-02" db="EMBL/GenBank/DDBJ databases">
        <title>Deep-cultivation of Planctomycetes and their phenomic and genomic characterization uncovers novel biology.</title>
        <authorList>
            <person name="Wiegand S."/>
            <person name="Jogler M."/>
            <person name="Boedeker C."/>
            <person name="Pinto D."/>
            <person name="Vollmers J."/>
            <person name="Rivas-Marin E."/>
            <person name="Kohn T."/>
            <person name="Peeters S.H."/>
            <person name="Heuer A."/>
            <person name="Rast P."/>
            <person name="Oberbeckmann S."/>
            <person name="Bunk B."/>
            <person name="Jeske O."/>
            <person name="Meyerdierks A."/>
            <person name="Storesund J.E."/>
            <person name="Kallscheuer N."/>
            <person name="Luecker S."/>
            <person name="Lage O.M."/>
            <person name="Pohl T."/>
            <person name="Merkel B.J."/>
            <person name="Hornburger P."/>
            <person name="Mueller R.-W."/>
            <person name="Bruemmer F."/>
            <person name="Labrenz M."/>
            <person name="Spormann A.M."/>
            <person name="Op den Camp H."/>
            <person name="Overmann J."/>
            <person name="Amann R."/>
            <person name="Jetten M.S.M."/>
            <person name="Mascher T."/>
            <person name="Medema M.H."/>
            <person name="Devos D.P."/>
            <person name="Kaster A.-K."/>
            <person name="Ovreas L."/>
            <person name="Rohde M."/>
            <person name="Galperin M.Y."/>
            <person name="Jogler C."/>
        </authorList>
    </citation>
    <scope>NUCLEOTIDE SEQUENCE [LARGE SCALE GENOMIC DNA]</scope>
    <source>
        <strain evidence="2 3">Pan153</strain>
    </source>
</reference>
<accession>A0A518FLW2</accession>
<sequence>MRTTLLIMVLAVTLPGCGGSIKEYPTANVTGKVTCNGEPVANVRVYFAPIAKSGGVNAGKSGSGSTKEDGTFTISTYGTEDGAVVGSHNVMVDSPHPEHFPNFTCKCRTDGNKPVKQVEVTADGENHFEISMTLKTKAEAARPSLDADDLDDLKKDDE</sequence>
<proteinExistence type="predicted"/>
<dbReference type="OrthoDB" id="287810at2"/>